<keyword evidence="2" id="KW-0812">Transmembrane</keyword>
<dbReference type="InterPro" id="IPR028087">
    <property type="entry name" value="Tad_N"/>
</dbReference>
<dbReference type="AlphaFoldDB" id="A0AAJ8LWW7"/>
<accession>A0AAJ8LWW7</accession>
<keyword evidence="2" id="KW-0472">Membrane</keyword>
<keyword evidence="2" id="KW-1133">Transmembrane helix</keyword>
<proteinExistence type="predicted"/>
<evidence type="ECO:0000256" key="1">
    <source>
        <dbReference type="SAM" id="MobiDB-lite"/>
    </source>
</evidence>
<feature type="region of interest" description="Disordered" evidence="1">
    <location>
        <begin position="190"/>
        <end position="212"/>
    </location>
</feature>
<evidence type="ECO:0000259" key="3">
    <source>
        <dbReference type="Pfam" id="PF13400"/>
    </source>
</evidence>
<feature type="transmembrane region" description="Helical" evidence="2">
    <location>
        <begin position="12"/>
        <end position="32"/>
    </location>
</feature>
<dbReference type="Pfam" id="PF13400">
    <property type="entry name" value="Tad"/>
    <property type="match status" value="1"/>
</dbReference>
<protein>
    <submittedName>
        <fullName evidence="4">Pilus assembly protein TadG-related protein</fullName>
    </submittedName>
</protein>
<dbReference type="RefSeq" id="WP_187254487.1">
    <property type="nucleotide sequence ID" value="NZ_CP144914.1"/>
</dbReference>
<feature type="region of interest" description="Disordered" evidence="1">
    <location>
        <begin position="259"/>
        <end position="283"/>
    </location>
</feature>
<dbReference type="EMBL" id="CP144914">
    <property type="protein sequence ID" value="WWD80869.1"/>
    <property type="molecule type" value="Genomic_DNA"/>
</dbReference>
<sequence>MKNLLWKGQSGNVAIMTAITMAVLIGIAAMALDGGKLYFEKSQMQKAVDAAALAGAQVYYTEDGPVPEAMEVAGLNGFSIDSGSVSVEDTSVTVTHMSDVSLMFARVLGFQTAEVQATATAGIFPLSKSIKAAPIAVEEGSIPDGTYLNCENPGNGSKDTNLNKFFSGSTSEAYEDAFRQGYEDGYIDGYDRESKASLPESTDAEKGYKDGYNVGYEEGGDVADDPGNKGNCGYLAIEGSGASNLYDAFVDGVERDLSDYVSEDPESPDSNVSEDTEPGKKHGRVKAAVEELISRDSGSPDCNSPDTADNSCSRVIIVAVVAEGSFSTISGRDSLEIIGFASYWLEGMGKGQDKHRIIGHFIDMVTLGEGEEGIPEHGAFNVRLIN</sequence>
<feature type="compositionally biased region" description="Acidic residues" evidence="1">
    <location>
        <begin position="261"/>
        <end position="276"/>
    </location>
</feature>
<evidence type="ECO:0000313" key="5">
    <source>
        <dbReference type="Proteomes" id="UP000321816"/>
    </source>
</evidence>
<organism evidence="4 5">
    <name type="scientific">Alkalicoccus halolimnae</name>
    <dbReference type="NCBI Taxonomy" id="1667239"/>
    <lineage>
        <taxon>Bacteria</taxon>
        <taxon>Bacillati</taxon>
        <taxon>Bacillota</taxon>
        <taxon>Bacilli</taxon>
        <taxon>Bacillales</taxon>
        <taxon>Bacillaceae</taxon>
        <taxon>Alkalicoccus</taxon>
    </lineage>
</organism>
<evidence type="ECO:0000256" key="2">
    <source>
        <dbReference type="SAM" id="Phobius"/>
    </source>
</evidence>
<reference evidence="4 5" key="1">
    <citation type="submission" date="2024-01" db="EMBL/GenBank/DDBJ databases">
        <title>Complete Genome Sequence of Alkalicoccus halolimnae BZ-SZ-XJ29T, a Moderately Halophilic Bacterium Isolated from a Salt Lake.</title>
        <authorList>
            <person name="Zhao B."/>
        </authorList>
    </citation>
    <scope>NUCLEOTIDE SEQUENCE [LARGE SCALE GENOMIC DNA]</scope>
    <source>
        <strain evidence="4 5">BZ-SZ-XJ29</strain>
    </source>
</reference>
<feature type="domain" description="Putative Flp pilus-assembly TadG-like N-terminal" evidence="3">
    <location>
        <begin position="11"/>
        <end position="57"/>
    </location>
</feature>
<evidence type="ECO:0000313" key="4">
    <source>
        <dbReference type="EMBL" id="WWD80869.1"/>
    </source>
</evidence>
<dbReference type="KEGG" id="ahal:FTX54_004730"/>
<gene>
    <name evidence="4" type="ORF">FTX54_004730</name>
</gene>
<keyword evidence="5" id="KW-1185">Reference proteome</keyword>
<dbReference type="Proteomes" id="UP000321816">
    <property type="component" value="Chromosome"/>
</dbReference>
<name>A0AAJ8LWW7_9BACI</name>